<dbReference type="SUPFAM" id="SSF56672">
    <property type="entry name" value="DNA/RNA polymerases"/>
    <property type="match status" value="1"/>
</dbReference>
<dbReference type="Pfam" id="PF00078">
    <property type="entry name" value="RVT_1"/>
    <property type="match status" value="1"/>
</dbReference>
<dbReference type="Proteomes" id="UP000803884">
    <property type="component" value="Unassembled WGS sequence"/>
</dbReference>
<dbReference type="InterPro" id="IPR041588">
    <property type="entry name" value="Integrase_H2C2"/>
</dbReference>
<gene>
    <name evidence="18" type="ORF">WHR41_09131</name>
</gene>
<evidence type="ECO:0000256" key="9">
    <source>
        <dbReference type="ARBA" id="ARBA00022918"/>
    </source>
</evidence>
<evidence type="ECO:0000256" key="10">
    <source>
        <dbReference type="ARBA" id="ARBA00022932"/>
    </source>
</evidence>
<name>A0AB34KB01_9PEZI</name>
<dbReference type="RefSeq" id="XP_069225374.1">
    <property type="nucleotide sequence ID" value="XM_069377735.1"/>
</dbReference>
<reference evidence="18 19" key="1">
    <citation type="journal article" date="2020" name="Microbiol. Resour. Announc.">
        <title>Draft Genome Sequence of a Cladosporium Species Isolated from the Mesophotic Ascidian Didemnum maculosum.</title>
        <authorList>
            <person name="Gioti A."/>
            <person name="Siaperas R."/>
            <person name="Nikolaivits E."/>
            <person name="Le Goff G."/>
            <person name="Ouazzani J."/>
            <person name="Kotoulas G."/>
            <person name="Topakas E."/>
        </authorList>
    </citation>
    <scope>NUCLEOTIDE SEQUENCE [LARGE SCALE GENOMIC DNA]</scope>
    <source>
        <strain evidence="18 19">TM138-S3</strain>
    </source>
</reference>
<evidence type="ECO:0008006" key="20">
    <source>
        <dbReference type="Google" id="ProtNLM"/>
    </source>
</evidence>
<evidence type="ECO:0000256" key="2">
    <source>
        <dbReference type="ARBA" id="ARBA00022670"/>
    </source>
</evidence>
<evidence type="ECO:0000313" key="18">
    <source>
        <dbReference type="EMBL" id="KAL1582267.1"/>
    </source>
</evidence>
<dbReference type="Gene3D" id="1.10.340.70">
    <property type="match status" value="1"/>
</dbReference>
<dbReference type="Gene3D" id="2.40.50.40">
    <property type="match status" value="1"/>
</dbReference>
<evidence type="ECO:0000256" key="4">
    <source>
        <dbReference type="ARBA" id="ARBA00022750"/>
    </source>
</evidence>
<dbReference type="Pfam" id="PF24626">
    <property type="entry name" value="SH3_Tf2-1"/>
    <property type="match status" value="1"/>
</dbReference>
<evidence type="ECO:0000256" key="6">
    <source>
        <dbReference type="ARBA" id="ARBA00022842"/>
    </source>
</evidence>
<dbReference type="GO" id="GO:0003677">
    <property type="term" value="F:DNA binding"/>
    <property type="evidence" value="ECO:0007669"/>
    <property type="project" value="UniProtKB-KW"/>
</dbReference>
<keyword evidence="8" id="KW-0229">DNA integration</keyword>
<dbReference type="CDD" id="cd00024">
    <property type="entry name" value="CD_CSD"/>
    <property type="match status" value="1"/>
</dbReference>
<comment type="subunit">
    <text evidence="1">Component of the NuA4 histone acetyltransferase complex.</text>
</comment>
<evidence type="ECO:0000259" key="17">
    <source>
        <dbReference type="PROSITE" id="PS50994"/>
    </source>
</evidence>
<dbReference type="GO" id="GO:0046872">
    <property type="term" value="F:metal ion binding"/>
    <property type="evidence" value="ECO:0007669"/>
    <property type="project" value="UniProtKB-KW"/>
</dbReference>
<dbReference type="GO" id="GO:0006338">
    <property type="term" value="P:chromatin remodeling"/>
    <property type="evidence" value="ECO:0007669"/>
    <property type="project" value="UniProtKB-ARBA"/>
</dbReference>
<dbReference type="InterPro" id="IPR036397">
    <property type="entry name" value="RNaseH_sf"/>
</dbReference>
<keyword evidence="9" id="KW-0695">RNA-directed DNA polymerase</keyword>
<evidence type="ECO:0000256" key="14">
    <source>
        <dbReference type="SAM" id="MobiDB-lite"/>
    </source>
</evidence>
<accession>A0AB34KB01</accession>
<dbReference type="SMART" id="SM00298">
    <property type="entry name" value="CHROMO"/>
    <property type="match status" value="1"/>
</dbReference>
<keyword evidence="6" id="KW-0460">Magnesium</keyword>
<keyword evidence="3" id="KW-0479">Metal-binding</keyword>
<evidence type="ECO:0000259" key="15">
    <source>
        <dbReference type="PROSITE" id="PS50013"/>
    </source>
</evidence>
<dbReference type="PROSITE" id="PS50994">
    <property type="entry name" value="INTEGRASE"/>
    <property type="match status" value="1"/>
</dbReference>
<dbReference type="CDD" id="cd01647">
    <property type="entry name" value="RT_LTR"/>
    <property type="match status" value="1"/>
</dbReference>
<dbReference type="Gene3D" id="3.30.420.10">
    <property type="entry name" value="Ribonuclease H-like superfamily/Ribonuclease H"/>
    <property type="match status" value="1"/>
</dbReference>
<dbReference type="GO" id="GO:0006508">
    <property type="term" value="P:proteolysis"/>
    <property type="evidence" value="ECO:0007669"/>
    <property type="project" value="UniProtKB-KW"/>
</dbReference>
<dbReference type="InterPro" id="IPR041577">
    <property type="entry name" value="RT_RNaseH_2"/>
</dbReference>
<dbReference type="AlphaFoldDB" id="A0AB34KB01"/>
<keyword evidence="19" id="KW-1185">Reference proteome</keyword>
<dbReference type="GO" id="GO:0006310">
    <property type="term" value="P:DNA recombination"/>
    <property type="evidence" value="ECO:0007669"/>
    <property type="project" value="UniProtKB-KW"/>
</dbReference>
<dbReference type="InterPro" id="IPR000477">
    <property type="entry name" value="RT_dom"/>
</dbReference>
<evidence type="ECO:0000313" key="19">
    <source>
        <dbReference type="Proteomes" id="UP000803884"/>
    </source>
</evidence>
<proteinExistence type="predicted"/>
<keyword evidence="10" id="KW-0548">Nucleotidyltransferase</keyword>
<sequence length="994" mass="115175">MVTLEDIDTALQQEGEELALQLPEALRDFADVFSPKKADKLPPHRSYDHEIRLTSDKRLPFGRIYSMSREELQTLRNWLDENLRKGFIRPSSSPVTSPVLFVKKPGGGLRLCMDFRALNEISVKDRYPLPLIKETLNNLNGMKYFTKIDIISAFNNVRMKEGHEKFTAFLTRFGLFESLVMPFGLTGAPATFQRFINDALREYLDRFCSAYLDDILIYSKTKEEHLEHVRQVLERLRRAGLYAKLSKCEFFVEETKFLGLIVGRDGFKMDPDKVKTILDWNTPSNATDVLRFNGFCNFYRRFIRDYSKIVTPLIDLTKKNAKFNWSVECQDAFEKLKATVASAPILKPFDWTKEAILETDASDFVSAGVLSQNLEYFMSTKMLNRRQARWSEFLSRYNFRIIYRPGKQGEKPDALARRSEDLPKEGDERLQHQSRIVLKKENFEDQAVPLTPPTTPEPRQSTSTDQQKTVRFKEPKNVRFTKDLADVVLFNAMTPDPVPNDIPEIERLLQKGSLEDENVVSVLRALEQGKTRHPFLQLAQCRHENRLLYYRDKIYVPEFEDLRVKIIRQYHDNPSAGHPGRAKTFELLSRNYCWKGMSTDVRQYVLNCRTCGRIKARHDRHQGLLQPLPVPERSWQHISVDFITHLPSSNGYDAVLVVVDRLTKMRHYVPCLMTSNAEDVARIFVREIYRLHGAPASVVSDRDIRFVNNFWDHLSKRLQLSTKMTVAHRPEGDGQTERMNAVLEQHLRAYVSYLQDDWVDWLPLAEFSANSLFSETTGMSPFFANYGFHPRLGVEPVEPIDAPAARQASAFADHMSAILEHLREQTVLAQARYEDASNKSRVTAPSFSVDQKVWLSAKNLKTLRPRKKLDWKSVGPFRIAEVLGPYTYRLDLPDSMRIHPVFNVDQLYLAADDPLPGQLQEPPPPVFIDGSPAHDVAEVQDCRRKVRGYKYLIRWTGYDDPTLEPARMIYEDVPQLVRDFHRRYRDRPVPPFVR</sequence>
<dbReference type="Pfam" id="PF17921">
    <property type="entry name" value="Integrase_H2C2"/>
    <property type="match status" value="1"/>
</dbReference>
<evidence type="ECO:0000256" key="1">
    <source>
        <dbReference type="ARBA" id="ARBA00011353"/>
    </source>
</evidence>
<dbReference type="EMBL" id="JAAQHG020000057">
    <property type="protein sequence ID" value="KAL1582267.1"/>
    <property type="molecule type" value="Genomic_DNA"/>
</dbReference>
<dbReference type="InterPro" id="IPR016197">
    <property type="entry name" value="Chromo-like_dom_sf"/>
</dbReference>
<dbReference type="SUPFAM" id="SSF54160">
    <property type="entry name" value="Chromo domain-like"/>
    <property type="match status" value="1"/>
</dbReference>
<feature type="compositionally biased region" description="Polar residues" evidence="14">
    <location>
        <begin position="457"/>
        <end position="469"/>
    </location>
</feature>
<dbReference type="PROSITE" id="PS50013">
    <property type="entry name" value="CHROMO_2"/>
    <property type="match status" value="1"/>
</dbReference>
<dbReference type="Pfam" id="PF17919">
    <property type="entry name" value="RT_RNaseH_2"/>
    <property type="match status" value="1"/>
</dbReference>
<evidence type="ECO:0000256" key="12">
    <source>
        <dbReference type="ARBA" id="ARBA00023172"/>
    </source>
</evidence>
<dbReference type="GO" id="GO:0003887">
    <property type="term" value="F:DNA-directed DNA polymerase activity"/>
    <property type="evidence" value="ECO:0007669"/>
    <property type="project" value="UniProtKB-KW"/>
</dbReference>
<evidence type="ECO:0000259" key="16">
    <source>
        <dbReference type="PROSITE" id="PS50878"/>
    </source>
</evidence>
<dbReference type="GO" id="GO:0004190">
    <property type="term" value="F:aspartic-type endopeptidase activity"/>
    <property type="evidence" value="ECO:0007669"/>
    <property type="project" value="UniProtKB-KW"/>
</dbReference>
<feature type="domain" description="Chromo" evidence="15">
    <location>
        <begin position="934"/>
        <end position="992"/>
    </location>
</feature>
<dbReference type="GO" id="GO:0005634">
    <property type="term" value="C:nucleus"/>
    <property type="evidence" value="ECO:0007669"/>
    <property type="project" value="UniProtKB-ARBA"/>
</dbReference>
<dbReference type="PANTHER" id="PTHR37984">
    <property type="entry name" value="PROTEIN CBG26694"/>
    <property type="match status" value="1"/>
</dbReference>
<feature type="region of interest" description="Disordered" evidence="14">
    <location>
        <begin position="409"/>
        <end position="469"/>
    </location>
</feature>
<keyword evidence="2" id="KW-0645">Protease</keyword>
<keyword evidence="11" id="KW-0238">DNA-binding</keyword>
<keyword evidence="13" id="KW-0511">Multifunctional enzyme</keyword>
<evidence type="ECO:0000256" key="7">
    <source>
        <dbReference type="ARBA" id="ARBA00022884"/>
    </source>
</evidence>
<dbReference type="GO" id="GO:0003723">
    <property type="term" value="F:RNA binding"/>
    <property type="evidence" value="ECO:0007669"/>
    <property type="project" value="UniProtKB-KW"/>
</dbReference>
<comment type="caution">
    <text evidence="18">The sequence shown here is derived from an EMBL/GenBank/DDBJ whole genome shotgun (WGS) entry which is preliminary data.</text>
</comment>
<keyword evidence="7" id="KW-0694">RNA-binding</keyword>
<dbReference type="InterPro" id="IPR012337">
    <property type="entry name" value="RNaseH-like_sf"/>
</dbReference>
<evidence type="ECO:0000256" key="5">
    <source>
        <dbReference type="ARBA" id="ARBA00022801"/>
    </source>
</evidence>
<dbReference type="GO" id="GO:0003964">
    <property type="term" value="F:RNA-directed DNA polymerase activity"/>
    <property type="evidence" value="ECO:0007669"/>
    <property type="project" value="UniProtKB-KW"/>
</dbReference>
<evidence type="ECO:0000256" key="3">
    <source>
        <dbReference type="ARBA" id="ARBA00022723"/>
    </source>
</evidence>
<keyword evidence="4" id="KW-0064">Aspartyl protease</keyword>
<dbReference type="GeneID" id="96010573"/>
<dbReference type="GO" id="GO:0015074">
    <property type="term" value="P:DNA integration"/>
    <property type="evidence" value="ECO:0007669"/>
    <property type="project" value="UniProtKB-KW"/>
</dbReference>
<dbReference type="PANTHER" id="PTHR37984:SF5">
    <property type="entry name" value="PROTEIN NYNRIN-LIKE"/>
    <property type="match status" value="1"/>
</dbReference>
<dbReference type="InterPro" id="IPR043128">
    <property type="entry name" value="Rev_trsase/Diguanyl_cyclase"/>
</dbReference>
<organism evidence="18 19">
    <name type="scientific">Cladosporium halotolerans</name>
    <dbReference type="NCBI Taxonomy" id="1052096"/>
    <lineage>
        <taxon>Eukaryota</taxon>
        <taxon>Fungi</taxon>
        <taxon>Dikarya</taxon>
        <taxon>Ascomycota</taxon>
        <taxon>Pezizomycotina</taxon>
        <taxon>Dothideomycetes</taxon>
        <taxon>Dothideomycetidae</taxon>
        <taxon>Cladosporiales</taxon>
        <taxon>Cladosporiaceae</taxon>
        <taxon>Cladosporium</taxon>
    </lineage>
</organism>
<evidence type="ECO:0000256" key="8">
    <source>
        <dbReference type="ARBA" id="ARBA00022908"/>
    </source>
</evidence>
<keyword evidence="12" id="KW-0233">DNA recombination</keyword>
<keyword evidence="10" id="KW-0239">DNA-directed DNA polymerase</keyword>
<feature type="domain" description="Integrase catalytic" evidence="17">
    <location>
        <begin position="625"/>
        <end position="804"/>
    </location>
</feature>
<evidence type="ECO:0000256" key="13">
    <source>
        <dbReference type="ARBA" id="ARBA00023268"/>
    </source>
</evidence>
<evidence type="ECO:0000256" key="11">
    <source>
        <dbReference type="ARBA" id="ARBA00023125"/>
    </source>
</evidence>
<feature type="compositionally biased region" description="Basic and acidic residues" evidence="14">
    <location>
        <begin position="409"/>
        <end position="431"/>
    </location>
</feature>
<dbReference type="PROSITE" id="PS50878">
    <property type="entry name" value="RT_POL"/>
    <property type="match status" value="1"/>
</dbReference>
<dbReference type="InterPro" id="IPR000953">
    <property type="entry name" value="Chromo/chromo_shadow_dom"/>
</dbReference>
<dbReference type="InterPro" id="IPR001584">
    <property type="entry name" value="Integrase_cat-core"/>
</dbReference>
<dbReference type="InterPro" id="IPR056924">
    <property type="entry name" value="SH3_Tf2-1"/>
</dbReference>
<dbReference type="Gene3D" id="3.30.70.270">
    <property type="match status" value="2"/>
</dbReference>
<dbReference type="Gene3D" id="3.10.10.10">
    <property type="entry name" value="HIV Type 1 Reverse Transcriptase, subunit A, domain 1"/>
    <property type="match status" value="1"/>
</dbReference>
<protein>
    <recommendedName>
        <fullName evidence="20">Reverse transcriptase</fullName>
    </recommendedName>
</protein>
<dbReference type="FunFam" id="3.30.70.270:FF:000063">
    <property type="entry name" value="Zinc knuckle domaincontaining protein"/>
    <property type="match status" value="1"/>
</dbReference>
<keyword evidence="5" id="KW-0378">Hydrolase</keyword>
<keyword evidence="10" id="KW-0808">Transferase</keyword>
<dbReference type="InterPro" id="IPR050951">
    <property type="entry name" value="Retrovirus_Pol_polyprotein"/>
</dbReference>
<dbReference type="InterPro" id="IPR043502">
    <property type="entry name" value="DNA/RNA_pol_sf"/>
</dbReference>
<feature type="domain" description="Reverse transcriptase" evidence="16">
    <location>
        <begin position="83"/>
        <end position="262"/>
    </location>
</feature>
<dbReference type="SUPFAM" id="SSF53098">
    <property type="entry name" value="Ribonuclease H-like"/>
    <property type="match status" value="1"/>
</dbReference>